<feature type="coiled-coil region" evidence="1">
    <location>
        <begin position="281"/>
        <end position="315"/>
    </location>
</feature>
<reference evidence="5 6" key="1">
    <citation type="submission" date="2012-05" db="EMBL/GenBank/DDBJ databases">
        <title>Finished chromosome of genome of Oscillatoria sp. PCC 7112.</title>
        <authorList>
            <consortium name="US DOE Joint Genome Institute"/>
            <person name="Gugger M."/>
            <person name="Coursin T."/>
            <person name="Rippka R."/>
            <person name="Tandeau De Marsac N."/>
            <person name="Huntemann M."/>
            <person name="Wei C.-L."/>
            <person name="Han J."/>
            <person name="Detter J.C."/>
            <person name="Han C."/>
            <person name="Tapia R."/>
            <person name="Davenport K."/>
            <person name="Daligault H."/>
            <person name="Erkkila T."/>
            <person name="Gu W."/>
            <person name="Munk A.C.C."/>
            <person name="Teshima H."/>
            <person name="Xu Y."/>
            <person name="Chain P."/>
            <person name="Chen A."/>
            <person name="Krypides N."/>
            <person name="Mavromatis K."/>
            <person name="Markowitz V."/>
            <person name="Szeto E."/>
            <person name="Ivanova N."/>
            <person name="Mikhailova N."/>
            <person name="Ovchinnikova G."/>
            <person name="Pagani I."/>
            <person name="Pati A."/>
            <person name="Goodwin L."/>
            <person name="Peters L."/>
            <person name="Pitluck S."/>
            <person name="Woyke T."/>
            <person name="Kerfeld C."/>
        </authorList>
    </citation>
    <scope>NUCLEOTIDE SEQUENCE [LARGE SCALE GENOMIC DNA]</scope>
    <source>
        <strain evidence="5 6">PCC 7112</strain>
    </source>
</reference>
<sequence length="1781" mass="201337">MSTNDSKPSVFIVTGMHRSGTSLTASLFQKVGVDIGKKLVGPADGNVKGHFENVDFVEFHKSVLRSHGIDELGCTFEKTIAVAPEYVEIAKRAIDQNQLPHKHWGWKDPRTALFWDFWLTLLPEANFICVYRSPWEVVDSLYRRGTDVSLLQNPEKAVKMWIHYNQKVLELYERFPHRCLLANVYPIGNTPELFLDRVNEQFNVNLGAIPADNFEESLLVNDIVNSHRPTLIEKYFPEALELYELLESQAGNLSSESKGAIDRVINFPASPVWPFEDWLKIRLLEKQQKTSSSELKQWQEQFHQAQAKVLGLETELGSTQVQLAGKESNFQEALAKLLGLETELGQAQVQLAGKESQFQEALTKVLKLEAELGQTQVQLAGKESQFQEALAKLLGLETELGQTQVQLAGKESQFQTALAKVLELEAELGQTQVQFEETEFILQQKLAELVQLETAQSQNQERLKDTQEKLEHSRQENENFRAELAIIKSSIWWQGREKLGEVQRQIRDLFPKFIFSLDRPTTWQVCDSNLLIVGWVFNQKRETTAVRARIKDQSFAGVYGIDRSDIALAHSNIPAAKKSGFTIQLEAPAGRHQVLLEAQDDRGKWHILAAYPLLVSTIQASLDVPVVWEQRQGQILFAGWCCHHDRKIAKLSLLCGDTSVECAYGLRRKDVGEVFPDWVNSSESGFEALVDLPPGEWHVSLQAELETGEILYFQAPKKLTVRRYHIWQRSADKFEELSRFTAAIQQRAKERKQRLGRIVPMPWEIVKVLRQLGKIYRQQKQFSAPGDLLPPAGFVVPQPIDRYDAWLEVNQWNDRARDYLISRLKSCREPLPKISVVMPVYNPQIDFLESAIASAIDQVYQNWELCIADDCSTDFTVAETLKNWAQKDDRIRITFRTENGNISAATNSAAALATGDIILFLDNDDELTPDALGEVALYFASHPATDFLYSDDDKIDTKGRRFAPQFKPEWSPELLLSYMYLGHLCAVRRHIFEEIGGLRIGFEGSQDYDFALRATEISRHVAHLPLVLYHWRTAPGSTAISGAAKPASFAAGQKAIQDALNRRKINGNVAQHAWAIEENLGIFAQDFPDNGPSVTLIIPTKNQLKLLKACLDSLETTTYKNYQVVVIDNESDDPKTLEYLNQLTCQVLRIKNPGGKFSFAAINNRAAEQVDSEYVLFLNNDTEVINPRWLSQMVGYVQIAGVGAVGARLLYPDGRIQHAGVIHGLHHGLAGHAFKLMNSENRGYLSQAMVTRNYSAVTAACTITPRQLFLELGGFDEENFAVAYNDADYGYRLLERGYRCVYCPDAELLHKEGTSRGFTDNPQEVAAFRRKYAGKNDSFYSPHLSLEDEYFHIQPRRFFMKEEGSATSHVRDVTDVKKKEEIKCGNLGYLISLNNFVNPIRVLMCSNSLDFTGAPLHQYEIAVKLAAEGAIEPIVLCVTDGPLRQAYEQQGIEVIVRDNPLEHIYQRDAYDEAIRSFSTAIASLKVDAIYANTLENFFVVDAAHQMGIPVVWNVHESEPWQTYFNRFGSEIAARALECFRFPYKVIFVADATRDRYLPLNSHHNFTVIHNGLDLSKLENSDNSEWARKTLGVAAEDVVILLLGTVCERKGQQDLVKALSLLPDKLHNKIRCFIVGDRPSIYSNKLAELVGELPAELRERVTVVPETGETGKYYKAADIFVCTSRVESFPRVILEAMASDLPIITTPVFGIKEQVRPGINGLFYTPDRPEELVAALISLLEDKSLRQQLAENAKYVLDSLNTFEEMTQAYADIFWEAYFSSH</sequence>
<dbReference type="eggNOG" id="COG1216">
    <property type="taxonomic scope" value="Bacteria"/>
</dbReference>
<dbReference type="InterPro" id="IPR028098">
    <property type="entry name" value="Glyco_trans_4-like_N"/>
</dbReference>
<dbReference type="SUPFAM" id="SSF53756">
    <property type="entry name" value="UDP-Glycosyltransferase/glycogen phosphorylase"/>
    <property type="match status" value="1"/>
</dbReference>
<dbReference type="eggNOG" id="COG4942">
    <property type="taxonomic scope" value="Bacteria"/>
</dbReference>
<evidence type="ECO:0000313" key="5">
    <source>
        <dbReference type="EMBL" id="AFZ04966.1"/>
    </source>
</evidence>
<dbReference type="InterPro" id="IPR027417">
    <property type="entry name" value="P-loop_NTPase"/>
</dbReference>
<name>K9VAU0_9CYAN</name>
<gene>
    <name evidence="5" type="ORF">Osc7112_0347</name>
</gene>
<dbReference type="Pfam" id="PF00534">
    <property type="entry name" value="Glycos_transf_1"/>
    <property type="match status" value="1"/>
</dbReference>
<dbReference type="Gene3D" id="3.90.550.10">
    <property type="entry name" value="Spore Coat Polysaccharide Biosynthesis Protein SpsA, Chain A"/>
    <property type="match status" value="2"/>
</dbReference>
<keyword evidence="5" id="KW-0808">Transferase</keyword>
<dbReference type="Gene3D" id="3.40.50.2000">
    <property type="entry name" value="Glycogen Phosphorylase B"/>
    <property type="match status" value="2"/>
</dbReference>
<evidence type="ECO:0000259" key="4">
    <source>
        <dbReference type="Pfam" id="PF13439"/>
    </source>
</evidence>
<dbReference type="eggNOG" id="COG0438">
    <property type="taxonomic scope" value="Bacteria"/>
</dbReference>
<dbReference type="PANTHER" id="PTHR43179">
    <property type="entry name" value="RHAMNOSYLTRANSFERASE WBBL"/>
    <property type="match status" value="1"/>
</dbReference>
<dbReference type="KEGG" id="oni:Osc7112_0347"/>
<feature type="domain" description="Glycosyltransferase 2-like" evidence="3">
    <location>
        <begin position="835"/>
        <end position="995"/>
    </location>
</feature>
<dbReference type="Pfam" id="PF13439">
    <property type="entry name" value="Glyco_transf_4"/>
    <property type="match status" value="1"/>
</dbReference>
<feature type="domain" description="Glycosyltransferase 2-like" evidence="3">
    <location>
        <begin position="1096"/>
        <end position="1215"/>
    </location>
</feature>
<dbReference type="HOGENOM" id="CLU_232480_0_0_3"/>
<dbReference type="STRING" id="179408.Osc7112_0347"/>
<dbReference type="Proteomes" id="UP000010478">
    <property type="component" value="Chromosome"/>
</dbReference>
<dbReference type="GO" id="GO:0016757">
    <property type="term" value="F:glycosyltransferase activity"/>
    <property type="evidence" value="ECO:0007669"/>
    <property type="project" value="UniProtKB-KW"/>
</dbReference>
<dbReference type="CDD" id="cd04186">
    <property type="entry name" value="GT_2_like_c"/>
    <property type="match status" value="1"/>
</dbReference>
<evidence type="ECO:0000259" key="2">
    <source>
        <dbReference type="Pfam" id="PF00534"/>
    </source>
</evidence>
<dbReference type="CDD" id="cd04184">
    <property type="entry name" value="GT2_RfbC_Mx_like"/>
    <property type="match status" value="1"/>
</dbReference>
<dbReference type="Gene3D" id="3.40.50.300">
    <property type="entry name" value="P-loop containing nucleotide triphosphate hydrolases"/>
    <property type="match status" value="1"/>
</dbReference>
<dbReference type="eggNOG" id="COG3551">
    <property type="taxonomic scope" value="Bacteria"/>
</dbReference>
<feature type="domain" description="Glycosyltransferase subfamily 4-like N-terminal" evidence="4">
    <location>
        <begin position="1413"/>
        <end position="1575"/>
    </location>
</feature>
<feature type="domain" description="Glycosyl transferase family 1" evidence="2">
    <location>
        <begin position="1587"/>
        <end position="1753"/>
    </location>
</feature>
<accession>K9VAU0</accession>
<feature type="coiled-coil region" evidence="1">
    <location>
        <begin position="449"/>
        <end position="483"/>
    </location>
</feature>
<proteinExistence type="predicted"/>
<protein>
    <submittedName>
        <fullName evidence="5">Glycosyl transferase group 1</fullName>
    </submittedName>
</protein>
<evidence type="ECO:0000313" key="6">
    <source>
        <dbReference type="Proteomes" id="UP000010478"/>
    </source>
</evidence>
<dbReference type="SUPFAM" id="SSF57997">
    <property type="entry name" value="Tropomyosin"/>
    <property type="match status" value="1"/>
</dbReference>
<evidence type="ECO:0000256" key="1">
    <source>
        <dbReference type="SAM" id="Coils"/>
    </source>
</evidence>
<dbReference type="InterPro" id="IPR029044">
    <property type="entry name" value="Nucleotide-diphossugar_trans"/>
</dbReference>
<dbReference type="InterPro" id="IPR001173">
    <property type="entry name" value="Glyco_trans_2-like"/>
</dbReference>
<dbReference type="CDD" id="cd03801">
    <property type="entry name" value="GT4_PimA-like"/>
    <property type="match status" value="1"/>
</dbReference>
<dbReference type="InterPro" id="IPR001296">
    <property type="entry name" value="Glyco_trans_1"/>
</dbReference>
<keyword evidence="6" id="KW-1185">Reference proteome</keyword>
<dbReference type="Pfam" id="PF00535">
    <property type="entry name" value="Glycos_transf_2"/>
    <property type="match status" value="2"/>
</dbReference>
<dbReference type="OrthoDB" id="9179784at2"/>
<dbReference type="EMBL" id="CP003614">
    <property type="protein sequence ID" value="AFZ04966.1"/>
    <property type="molecule type" value="Genomic_DNA"/>
</dbReference>
<organism evidence="5 6">
    <name type="scientific">Phormidium nigroviride PCC 7112</name>
    <dbReference type="NCBI Taxonomy" id="179408"/>
    <lineage>
        <taxon>Bacteria</taxon>
        <taxon>Bacillati</taxon>
        <taxon>Cyanobacteriota</taxon>
        <taxon>Cyanophyceae</taxon>
        <taxon>Oscillatoriophycideae</taxon>
        <taxon>Oscillatoriales</taxon>
        <taxon>Oscillatoriaceae</taxon>
        <taxon>Phormidium</taxon>
    </lineage>
</organism>
<dbReference type="PANTHER" id="PTHR43179:SF7">
    <property type="entry name" value="RHAMNOSYLTRANSFERASE WBBL"/>
    <property type="match status" value="1"/>
</dbReference>
<dbReference type="SUPFAM" id="SSF53448">
    <property type="entry name" value="Nucleotide-diphospho-sugar transferases"/>
    <property type="match status" value="2"/>
</dbReference>
<dbReference type="SUPFAM" id="SSF52540">
    <property type="entry name" value="P-loop containing nucleoside triphosphate hydrolases"/>
    <property type="match status" value="1"/>
</dbReference>
<evidence type="ECO:0000259" key="3">
    <source>
        <dbReference type="Pfam" id="PF00535"/>
    </source>
</evidence>
<keyword evidence="1" id="KW-0175">Coiled coil</keyword>
<dbReference type="RefSeq" id="WP_015174301.1">
    <property type="nucleotide sequence ID" value="NC_019729.1"/>
</dbReference>